<dbReference type="GO" id="GO:0003677">
    <property type="term" value="F:DNA binding"/>
    <property type="evidence" value="ECO:0007669"/>
    <property type="project" value="InterPro"/>
</dbReference>
<dbReference type="RefSeq" id="WP_163954237.1">
    <property type="nucleotide sequence ID" value="NZ_JAAFZH010000015.1"/>
</dbReference>
<dbReference type="InterPro" id="IPR014284">
    <property type="entry name" value="RNA_pol_sigma-70_dom"/>
</dbReference>
<dbReference type="Pfam" id="PF08281">
    <property type="entry name" value="Sigma70_r4_2"/>
    <property type="match status" value="1"/>
</dbReference>
<dbReference type="NCBIfam" id="TIGR02937">
    <property type="entry name" value="sigma70-ECF"/>
    <property type="match status" value="1"/>
</dbReference>
<dbReference type="InterPro" id="IPR013325">
    <property type="entry name" value="RNA_pol_sigma_r2"/>
</dbReference>
<dbReference type="GO" id="GO:0006352">
    <property type="term" value="P:DNA-templated transcription initiation"/>
    <property type="evidence" value="ECO:0007669"/>
    <property type="project" value="InterPro"/>
</dbReference>
<accession>A0A6L9LHM9</accession>
<dbReference type="InterPro" id="IPR013324">
    <property type="entry name" value="RNA_pol_sigma_r3/r4-like"/>
</dbReference>
<dbReference type="AlphaFoldDB" id="A0A6L9LHM9"/>
<dbReference type="PANTHER" id="PTHR30173">
    <property type="entry name" value="SIGMA 19 FACTOR"/>
    <property type="match status" value="1"/>
</dbReference>
<dbReference type="InterPro" id="IPR052704">
    <property type="entry name" value="ECF_Sigma-70_Domain"/>
</dbReference>
<dbReference type="Gene3D" id="1.10.10.10">
    <property type="entry name" value="Winged helix-like DNA-binding domain superfamily/Winged helix DNA-binding domain"/>
    <property type="match status" value="1"/>
</dbReference>
<dbReference type="InterPro" id="IPR036388">
    <property type="entry name" value="WH-like_DNA-bd_sf"/>
</dbReference>
<protein>
    <submittedName>
        <fullName evidence="4">Sigma-70 family RNA polymerase sigma factor</fullName>
    </submittedName>
</protein>
<dbReference type="Gene3D" id="1.10.1740.10">
    <property type="match status" value="1"/>
</dbReference>
<organism evidence="4 5">
    <name type="scientific">Spirosoma terrae</name>
    <dbReference type="NCBI Taxonomy" id="1968276"/>
    <lineage>
        <taxon>Bacteria</taxon>
        <taxon>Pseudomonadati</taxon>
        <taxon>Bacteroidota</taxon>
        <taxon>Cytophagia</taxon>
        <taxon>Cytophagales</taxon>
        <taxon>Cytophagaceae</taxon>
        <taxon>Spirosoma</taxon>
    </lineage>
</organism>
<evidence type="ECO:0000259" key="2">
    <source>
        <dbReference type="Pfam" id="PF04542"/>
    </source>
</evidence>
<gene>
    <name evidence="4" type="ORF">GK108_24710</name>
</gene>
<reference evidence="4 5" key="1">
    <citation type="submission" date="2020-02" db="EMBL/GenBank/DDBJ databases">
        <title>Draft genome sequence of two Spirosoma agri KCTC 52727 and Spirosoma terrae KCTC 52035.</title>
        <authorList>
            <person name="Rojas J."/>
            <person name="Ambika Manirajan B."/>
            <person name="Suarez C."/>
            <person name="Ratering S."/>
            <person name="Schnell S."/>
        </authorList>
    </citation>
    <scope>NUCLEOTIDE SEQUENCE [LARGE SCALE GENOMIC DNA]</scope>
    <source>
        <strain evidence="4 5">KCTC 52035</strain>
    </source>
</reference>
<dbReference type="SUPFAM" id="SSF88946">
    <property type="entry name" value="Sigma2 domain of RNA polymerase sigma factors"/>
    <property type="match status" value="1"/>
</dbReference>
<dbReference type="Proteomes" id="UP000474175">
    <property type="component" value="Unassembled WGS sequence"/>
</dbReference>
<feature type="domain" description="RNA polymerase sigma factor 70 region 4 type 2" evidence="3">
    <location>
        <begin position="104"/>
        <end position="153"/>
    </location>
</feature>
<evidence type="ECO:0000313" key="5">
    <source>
        <dbReference type="Proteomes" id="UP000474175"/>
    </source>
</evidence>
<dbReference type="SUPFAM" id="SSF54427">
    <property type="entry name" value="NTF2-like"/>
    <property type="match status" value="1"/>
</dbReference>
<dbReference type="InterPro" id="IPR032710">
    <property type="entry name" value="NTF2-like_dom_sf"/>
</dbReference>
<evidence type="ECO:0000313" key="4">
    <source>
        <dbReference type="EMBL" id="NDU98108.1"/>
    </source>
</evidence>
<dbReference type="EMBL" id="JAAFZH010000015">
    <property type="protein sequence ID" value="NDU98108.1"/>
    <property type="molecule type" value="Genomic_DNA"/>
</dbReference>
<comment type="subunit">
    <text evidence="1">Interacts transiently with the RNA polymerase catalytic core formed by RpoA, RpoB, RpoC and RpoZ (2 alpha, 1 beta, 1 beta' and 1 omega subunit) to form the RNA polymerase holoenzyme that can initiate transcription.</text>
</comment>
<dbReference type="PANTHER" id="PTHR30173:SF36">
    <property type="entry name" value="ECF RNA POLYMERASE SIGMA FACTOR SIGJ"/>
    <property type="match status" value="1"/>
</dbReference>
<keyword evidence="5" id="KW-1185">Reference proteome</keyword>
<dbReference type="GO" id="GO:0016987">
    <property type="term" value="F:sigma factor activity"/>
    <property type="evidence" value="ECO:0007669"/>
    <property type="project" value="InterPro"/>
</dbReference>
<dbReference type="InterPro" id="IPR007627">
    <property type="entry name" value="RNA_pol_sigma70_r2"/>
</dbReference>
<name>A0A6L9LHM9_9BACT</name>
<evidence type="ECO:0000256" key="1">
    <source>
        <dbReference type="ARBA" id="ARBA00011344"/>
    </source>
</evidence>
<dbReference type="Pfam" id="PF04542">
    <property type="entry name" value="Sigma70_r2"/>
    <property type="match status" value="1"/>
</dbReference>
<sequence length="283" mass="32248">MITNQAATTYRPTLLAIAYRMTGELMASEDIVQDVLLRFMNNTPENIQDRKAYLAKSVMNASLTYLDRVKREREVYKGIWLPEPVMAESHRAMDARLDISYGFMLLLEKLSPMERAIFVLKESFEFSYPELAKLFETTEANGRQLYHRAKEKMAGTNRRYVSDSQRKQELLRAFVDASETGDVESLIQQLKTDVALYTDGGGKVAAAIKPLFGLATVEQFLRGLASKFGHLFISKWSVVNGEPALLLIQKEDNRLDTIMILESDETGIERIFAIRNPDKLKHL</sequence>
<evidence type="ECO:0000259" key="3">
    <source>
        <dbReference type="Pfam" id="PF08281"/>
    </source>
</evidence>
<dbReference type="SUPFAM" id="SSF88659">
    <property type="entry name" value="Sigma3 and sigma4 domains of RNA polymerase sigma factors"/>
    <property type="match status" value="1"/>
</dbReference>
<feature type="domain" description="RNA polymerase sigma-70 region 2" evidence="2">
    <location>
        <begin position="8"/>
        <end position="71"/>
    </location>
</feature>
<dbReference type="InterPro" id="IPR013249">
    <property type="entry name" value="RNA_pol_sigma70_r4_t2"/>
</dbReference>
<comment type="caution">
    <text evidence="4">The sequence shown here is derived from an EMBL/GenBank/DDBJ whole genome shotgun (WGS) entry which is preliminary data.</text>
</comment>
<proteinExistence type="predicted"/>